<dbReference type="EMBL" id="JACXAE010000021">
    <property type="protein sequence ID" value="MBD2771366.1"/>
    <property type="molecule type" value="Genomic_DNA"/>
</dbReference>
<dbReference type="GO" id="GO:0065003">
    <property type="term" value="P:protein-containing complex assembly"/>
    <property type="evidence" value="ECO:0007669"/>
    <property type="project" value="InterPro"/>
</dbReference>
<protein>
    <recommendedName>
        <fullName evidence="4">Nitrogenase iron-molybdenum cofactor biosynthesis protein NifN</fullName>
    </recommendedName>
</protein>
<dbReference type="SUPFAM" id="SSF53807">
    <property type="entry name" value="Helical backbone' metal receptor"/>
    <property type="match status" value="1"/>
</dbReference>
<reference evidence="8" key="1">
    <citation type="submission" date="2020-09" db="EMBL/GenBank/DDBJ databases">
        <title>Iningainema tapete sp. nov. (Scytonemataceae, Cyanobacteria) from greenhouses in central Florida (USA) produces two types of nodularin with biosynthetic potential for microcystin-LR and anabaenopeptins.</title>
        <authorList>
            <person name="Berthold D.E."/>
            <person name="Lefler F.W."/>
            <person name="Huang I.-S."/>
            <person name="Abdulla H."/>
            <person name="Zimba P.V."/>
            <person name="Laughinghouse H.D. IV."/>
        </authorList>
    </citation>
    <scope>NUCLEOTIDE SEQUENCE</scope>
    <source>
        <strain evidence="8">BLCCT55</strain>
    </source>
</reference>
<dbReference type="UniPathway" id="UPA00782"/>
<comment type="function">
    <text evidence="1">This protein may play a role in the biosynthesis of the prosthetic group of nitrogenase (FeMo cofactor).</text>
</comment>
<organism evidence="8 9">
    <name type="scientific">Iningainema tapete BLCC-T55</name>
    <dbReference type="NCBI Taxonomy" id="2748662"/>
    <lineage>
        <taxon>Bacteria</taxon>
        <taxon>Bacillati</taxon>
        <taxon>Cyanobacteriota</taxon>
        <taxon>Cyanophyceae</taxon>
        <taxon>Nostocales</taxon>
        <taxon>Scytonemataceae</taxon>
        <taxon>Iningainema tapete</taxon>
    </lineage>
</organism>
<evidence type="ECO:0000256" key="5">
    <source>
        <dbReference type="ARBA" id="ARBA00023231"/>
    </source>
</evidence>
<dbReference type="Proteomes" id="UP000629098">
    <property type="component" value="Unassembled WGS sequence"/>
</dbReference>
<dbReference type="Pfam" id="PF00148">
    <property type="entry name" value="Oxidored_nitro"/>
    <property type="match status" value="1"/>
</dbReference>
<evidence type="ECO:0000313" key="9">
    <source>
        <dbReference type="Proteomes" id="UP000629098"/>
    </source>
</evidence>
<dbReference type="PANTHER" id="PTHR33712">
    <property type="entry name" value="LIGHT-INDEPENDENT PROTOCHLOROPHYLLIDE REDUCTASE SUBUNIT B"/>
    <property type="match status" value="1"/>
</dbReference>
<evidence type="ECO:0000256" key="3">
    <source>
        <dbReference type="ARBA" id="ARBA00011002"/>
    </source>
</evidence>
<comment type="similarity">
    <text evidence="3 6">Belongs to the NifD/NifK/NifE/NifN family.</text>
</comment>
<dbReference type="InterPro" id="IPR050152">
    <property type="entry name" value="ChlB/BchB/BchZ"/>
</dbReference>
<evidence type="ECO:0000256" key="1">
    <source>
        <dbReference type="ARBA" id="ARBA00003171"/>
    </source>
</evidence>
<dbReference type="PROSITE" id="PS00699">
    <property type="entry name" value="NITROGENASE_1_1"/>
    <property type="match status" value="1"/>
</dbReference>
<dbReference type="Gene3D" id="6.10.250.1090">
    <property type="match status" value="1"/>
</dbReference>
<dbReference type="InterPro" id="IPR000510">
    <property type="entry name" value="Nase/OxRdtase_comp1"/>
</dbReference>
<comment type="pathway">
    <text evidence="2">Cofactor biosynthesis; Fe-Mo cofactor biosynthesis.</text>
</comment>
<evidence type="ECO:0000256" key="2">
    <source>
        <dbReference type="ARBA" id="ARBA00005155"/>
    </source>
</evidence>
<dbReference type="InterPro" id="IPR005975">
    <property type="entry name" value="Nase_Mo-Fe_CF"/>
</dbReference>
<dbReference type="GO" id="GO:0016163">
    <property type="term" value="F:nitrogenase activity"/>
    <property type="evidence" value="ECO:0007669"/>
    <property type="project" value="InterPro"/>
</dbReference>
<proteinExistence type="inferred from homology"/>
<dbReference type="Gene3D" id="3.40.50.1980">
    <property type="entry name" value="Nitrogenase molybdenum iron protein domain"/>
    <property type="match status" value="3"/>
</dbReference>
<gene>
    <name evidence="8" type="primary">nifN</name>
    <name evidence="8" type="ORF">ICL16_04335</name>
</gene>
<dbReference type="RefSeq" id="WP_190825665.1">
    <property type="nucleotide sequence ID" value="NZ_CAWPPI010000021.1"/>
</dbReference>
<dbReference type="AlphaFoldDB" id="A0A8J6XIK0"/>
<keyword evidence="9" id="KW-1185">Reference proteome</keyword>
<dbReference type="CDD" id="cd01966">
    <property type="entry name" value="Nitrogenase_NifN_1"/>
    <property type="match status" value="1"/>
</dbReference>
<evidence type="ECO:0000256" key="4">
    <source>
        <dbReference type="ARBA" id="ARBA00013282"/>
    </source>
</evidence>
<keyword evidence="5 6" id="KW-0535">Nitrogen fixation</keyword>
<feature type="domain" description="Nitrogenase/oxidoreductase component 1" evidence="7">
    <location>
        <begin position="19"/>
        <end position="424"/>
    </location>
</feature>
<sequence length="434" mass="47117">MAIVSVTSTSVTVNPLRQSQPLGAALAFLGLKGMIPLMHGSQGCTAFAKVVLVRHFRSCIPLNTTAMTEVSTILGGEENVEQAILTLAQKSKPEIIGLCTTGLTETRGDDMPRFVKQIRLHHPELNNLPIVLISTPDFKGGLQDGFAAAVESIVKQLPQPGDAKPQQVTILVSSAFTLGDVQEIKEIVSAFGLEAIVLPDISATLDGHLEDSYNATKAKGTTVPQLRSLGSSVFTLALGESMRQAAQILENKFSIPYEVFGELTGLDATDKFLQALSDISGISVPEKYRRERRQLQDALLDTHFYFGCKRVSLALEPDLLWSTVHFLKSVGTQIHAAVTTTRSPLLEKIPIGSVTIGDLEDFEQLAVGSDLIIANSHAVESAKRLGIPIYRQGIPIFDRLGNGLFTKVSYRGTMQLLFDIGNLFLEQEEAKVKH</sequence>
<comment type="caution">
    <text evidence="8">The sequence shown here is derived from an EMBL/GenBank/DDBJ whole genome shotgun (WGS) entry which is preliminary data.</text>
</comment>
<accession>A0A8J6XIK0</accession>
<dbReference type="NCBIfam" id="TIGR01285">
    <property type="entry name" value="nifN"/>
    <property type="match status" value="1"/>
</dbReference>
<dbReference type="InterPro" id="IPR000318">
    <property type="entry name" value="Nase_comp1_CS"/>
</dbReference>
<evidence type="ECO:0000313" key="8">
    <source>
        <dbReference type="EMBL" id="MBD2771366.1"/>
    </source>
</evidence>
<evidence type="ECO:0000256" key="6">
    <source>
        <dbReference type="RuleBase" id="RU004021"/>
    </source>
</evidence>
<name>A0A8J6XIK0_9CYAN</name>
<evidence type="ECO:0000259" key="7">
    <source>
        <dbReference type="Pfam" id="PF00148"/>
    </source>
</evidence>
<dbReference type="PANTHER" id="PTHR33712:SF7">
    <property type="entry name" value="LIGHT-INDEPENDENT PROTOCHLOROPHYLLIDE REDUCTASE SUBUNIT B"/>
    <property type="match status" value="1"/>
</dbReference>